<keyword evidence="2" id="KW-0645">Protease</keyword>
<feature type="chain" id="PRO_5043025499" description="Peptidase" evidence="6">
    <location>
        <begin position="24"/>
        <end position="164"/>
    </location>
</feature>
<proteinExistence type="inferred from homology"/>
<evidence type="ECO:0000256" key="3">
    <source>
        <dbReference type="ARBA" id="ARBA00022729"/>
    </source>
</evidence>
<evidence type="ECO:0000313" key="7">
    <source>
        <dbReference type="EMBL" id="GMR33726.1"/>
    </source>
</evidence>
<protein>
    <recommendedName>
        <fullName evidence="9">Peptidase</fullName>
    </recommendedName>
</protein>
<evidence type="ECO:0000256" key="5">
    <source>
        <dbReference type="ARBA" id="ARBA00023180"/>
    </source>
</evidence>
<dbReference type="Proteomes" id="UP001328107">
    <property type="component" value="Unassembled WGS sequence"/>
</dbReference>
<evidence type="ECO:0000313" key="8">
    <source>
        <dbReference type="Proteomes" id="UP001328107"/>
    </source>
</evidence>
<evidence type="ECO:0008006" key="9">
    <source>
        <dbReference type="Google" id="ProtNLM"/>
    </source>
</evidence>
<comment type="caution">
    <text evidence="7">The sequence shown here is derived from an EMBL/GenBank/DDBJ whole genome shotgun (WGS) entry which is preliminary data.</text>
</comment>
<gene>
    <name evidence="7" type="ORF">PMAYCL1PPCAC_03921</name>
</gene>
<dbReference type="GO" id="GO:0008239">
    <property type="term" value="F:dipeptidyl-peptidase activity"/>
    <property type="evidence" value="ECO:0007669"/>
    <property type="project" value="TreeGrafter"/>
</dbReference>
<evidence type="ECO:0000256" key="4">
    <source>
        <dbReference type="ARBA" id="ARBA00022801"/>
    </source>
</evidence>
<feature type="signal peptide" evidence="6">
    <location>
        <begin position="1"/>
        <end position="23"/>
    </location>
</feature>
<dbReference type="InterPro" id="IPR008758">
    <property type="entry name" value="Peptidase_S28"/>
</dbReference>
<comment type="similarity">
    <text evidence="1">Belongs to the peptidase S28 family.</text>
</comment>
<feature type="non-terminal residue" evidence="7">
    <location>
        <position position="1"/>
    </location>
</feature>
<evidence type="ECO:0000256" key="2">
    <source>
        <dbReference type="ARBA" id="ARBA00022670"/>
    </source>
</evidence>
<dbReference type="GO" id="GO:0006508">
    <property type="term" value="P:proteolysis"/>
    <property type="evidence" value="ECO:0007669"/>
    <property type="project" value="UniProtKB-KW"/>
</dbReference>
<organism evidence="7 8">
    <name type="scientific">Pristionchus mayeri</name>
    <dbReference type="NCBI Taxonomy" id="1317129"/>
    <lineage>
        <taxon>Eukaryota</taxon>
        <taxon>Metazoa</taxon>
        <taxon>Ecdysozoa</taxon>
        <taxon>Nematoda</taxon>
        <taxon>Chromadorea</taxon>
        <taxon>Rhabditida</taxon>
        <taxon>Rhabditina</taxon>
        <taxon>Diplogasteromorpha</taxon>
        <taxon>Diplogasteroidea</taxon>
        <taxon>Neodiplogasteridae</taxon>
        <taxon>Pristionchus</taxon>
    </lineage>
</organism>
<name>A0AAN5CA58_9BILA</name>
<keyword evidence="3 6" id="KW-0732">Signal</keyword>
<dbReference type="AlphaFoldDB" id="A0AAN5CA58"/>
<feature type="non-terminal residue" evidence="7">
    <location>
        <position position="164"/>
    </location>
</feature>
<keyword evidence="8" id="KW-1185">Reference proteome</keyword>
<sequence>PIPLIDSPMRLLAVLALASVAFAVPPMLGGRPMGGFTSYLHQNVDTSVLVNDVNHGTKTLTQKQDHFDASNKKTWQQQYFYNTAHASDDSAVNMLYINGENVAMLSSITDESYSYVVYAKMLNATIYGLEHRYYGGSHPTEDLSTANLKFLSSRQAVEDIAEFI</sequence>
<dbReference type="PANTHER" id="PTHR11010:SF117">
    <property type="entry name" value="SERINE PROTEASE 16"/>
    <property type="match status" value="1"/>
</dbReference>
<keyword evidence="4" id="KW-0378">Hydrolase</keyword>
<keyword evidence="5" id="KW-0325">Glycoprotein</keyword>
<evidence type="ECO:0000256" key="1">
    <source>
        <dbReference type="ARBA" id="ARBA00011079"/>
    </source>
</evidence>
<dbReference type="PANTHER" id="PTHR11010">
    <property type="entry name" value="PROTEASE S28 PRO-X CARBOXYPEPTIDASE-RELATED"/>
    <property type="match status" value="1"/>
</dbReference>
<evidence type="ECO:0000256" key="6">
    <source>
        <dbReference type="SAM" id="SignalP"/>
    </source>
</evidence>
<accession>A0AAN5CA58</accession>
<reference evidence="8" key="1">
    <citation type="submission" date="2022-10" db="EMBL/GenBank/DDBJ databases">
        <title>Genome assembly of Pristionchus species.</title>
        <authorList>
            <person name="Yoshida K."/>
            <person name="Sommer R.J."/>
        </authorList>
    </citation>
    <scope>NUCLEOTIDE SEQUENCE [LARGE SCALE GENOMIC DNA]</scope>
    <source>
        <strain evidence="8">RS5460</strain>
    </source>
</reference>
<dbReference type="Gene3D" id="3.40.50.1820">
    <property type="entry name" value="alpha/beta hydrolase"/>
    <property type="match status" value="1"/>
</dbReference>
<dbReference type="EMBL" id="BTRK01000001">
    <property type="protein sequence ID" value="GMR33726.1"/>
    <property type="molecule type" value="Genomic_DNA"/>
</dbReference>
<dbReference type="GO" id="GO:0070008">
    <property type="term" value="F:serine-type exopeptidase activity"/>
    <property type="evidence" value="ECO:0007669"/>
    <property type="project" value="InterPro"/>
</dbReference>
<dbReference type="Pfam" id="PF05577">
    <property type="entry name" value="Peptidase_S28"/>
    <property type="match status" value="1"/>
</dbReference>
<dbReference type="InterPro" id="IPR029058">
    <property type="entry name" value="AB_hydrolase_fold"/>
</dbReference>